<dbReference type="SUPFAM" id="SSF54106">
    <property type="entry name" value="LysM domain"/>
    <property type="match status" value="1"/>
</dbReference>
<dbReference type="PROSITE" id="PS51782">
    <property type="entry name" value="LYSM"/>
    <property type="match status" value="1"/>
</dbReference>
<feature type="signal peptide" evidence="7">
    <location>
        <begin position="1"/>
        <end position="20"/>
    </location>
</feature>
<keyword evidence="5" id="KW-0573">Peptidoglycan synthesis</keyword>
<keyword evidence="4" id="KW-0133">Cell shape</keyword>
<gene>
    <name evidence="9" type="ORF">TSACC_2311</name>
</gene>
<dbReference type="InParanoid" id="A0A146G575"/>
<keyword evidence="10" id="KW-1185">Reference proteome</keyword>
<dbReference type="SMART" id="SM00257">
    <property type="entry name" value="LysM"/>
    <property type="match status" value="1"/>
</dbReference>
<reference evidence="10" key="1">
    <citation type="journal article" date="2017" name="Genome Announc.">
        <title>Draft Genome Sequence of Terrimicrobium sacchariphilum NM-5T, a Facultative Anaerobic Soil Bacterium of the Class Spartobacteria.</title>
        <authorList>
            <person name="Qiu Y.L."/>
            <person name="Tourlousse D.M."/>
            <person name="Matsuura N."/>
            <person name="Ohashi A."/>
            <person name="Sekiguchi Y."/>
        </authorList>
    </citation>
    <scope>NUCLEOTIDE SEQUENCE [LARGE SCALE GENOMIC DNA]</scope>
    <source>
        <strain evidence="10">NM-5</strain>
    </source>
</reference>
<evidence type="ECO:0000256" key="3">
    <source>
        <dbReference type="ARBA" id="ARBA00022679"/>
    </source>
</evidence>
<dbReference type="InterPro" id="IPR036779">
    <property type="entry name" value="LysM_dom_sf"/>
</dbReference>
<dbReference type="CDD" id="cd16913">
    <property type="entry name" value="YkuD_like"/>
    <property type="match status" value="1"/>
</dbReference>
<dbReference type="STRING" id="690879.TSACC_2311"/>
<dbReference type="RefSeq" id="WP_075077784.1">
    <property type="nucleotide sequence ID" value="NZ_BDCO01000002.1"/>
</dbReference>
<sequence>MVRHFLSAVFLVLAGSLACAQVPQAPAKPLTRNVEPGLEQAVKWRWMPVPSDGSAWGETPPAAPRPVATPIQDMSTPTPQSTYEVKKGDVLVVIARRFGLSAIHLKKFNNLDTDMIRIGQVLNIPTPEQARAIAPLPADIQKANAAKKEKKDPATEQRDTLILQIFLDREGFSAGPIDGKPDATLARVSELYQANHSDASTPEALLQKAKSVVGNDIFGQYTLRPEDYEFIVTPKAQRVEAAAPIGTKPRSTIAYEALISAPMLAYRGPWEFVAERFHCDEVFLRSINPEIQTVPQAGTTFRVPRVMPFAIEGALRQPLQPEPNSAHPVTAAIEDLSLLKIRRGEELVAVVPVTSARPGLRGRGTWTILNAIPRPRLETRQEPMAAATPAPRLFGASEANPEPAPTPLQEPQYLAAGPNNPAGIIWINLAKSDSTEPLPYGLHGTSIPDQVRQYDSIGGFRMANWNIARVARLLPVGTSLVWTQAVPVPVAPANGSGTVPVAPAQIVTPADRAAQDAFVVPEPSPASTNTPPTL</sequence>
<evidence type="ECO:0000256" key="2">
    <source>
        <dbReference type="ARBA" id="ARBA00005992"/>
    </source>
</evidence>
<evidence type="ECO:0000256" key="4">
    <source>
        <dbReference type="ARBA" id="ARBA00022960"/>
    </source>
</evidence>
<comment type="similarity">
    <text evidence="2">Belongs to the YkuD family.</text>
</comment>
<dbReference type="PROSITE" id="PS51257">
    <property type="entry name" value="PROKAR_LIPOPROTEIN"/>
    <property type="match status" value="1"/>
</dbReference>
<dbReference type="GO" id="GO:0071555">
    <property type="term" value="P:cell wall organization"/>
    <property type="evidence" value="ECO:0007669"/>
    <property type="project" value="UniProtKB-KW"/>
</dbReference>
<dbReference type="InterPro" id="IPR018392">
    <property type="entry name" value="LysM"/>
</dbReference>
<dbReference type="UniPathway" id="UPA00219"/>
<comment type="pathway">
    <text evidence="1">Cell wall biogenesis; peptidoglycan biosynthesis.</text>
</comment>
<dbReference type="Pfam" id="PF01476">
    <property type="entry name" value="LysM"/>
    <property type="match status" value="1"/>
</dbReference>
<dbReference type="SUPFAM" id="SSF141523">
    <property type="entry name" value="L,D-transpeptidase catalytic domain-like"/>
    <property type="match status" value="1"/>
</dbReference>
<dbReference type="InterPro" id="IPR005490">
    <property type="entry name" value="LD_TPept_cat_dom"/>
</dbReference>
<dbReference type="GO" id="GO:0008360">
    <property type="term" value="P:regulation of cell shape"/>
    <property type="evidence" value="ECO:0007669"/>
    <property type="project" value="UniProtKB-KW"/>
</dbReference>
<evidence type="ECO:0000259" key="8">
    <source>
        <dbReference type="PROSITE" id="PS51782"/>
    </source>
</evidence>
<dbReference type="GO" id="GO:0009252">
    <property type="term" value="P:peptidoglycan biosynthetic process"/>
    <property type="evidence" value="ECO:0007669"/>
    <property type="project" value="UniProtKB-UniPathway"/>
</dbReference>
<comment type="caution">
    <text evidence="9">The sequence shown here is derived from an EMBL/GenBank/DDBJ whole genome shotgun (WGS) entry which is preliminary data.</text>
</comment>
<dbReference type="GO" id="GO:0016740">
    <property type="term" value="F:transferase activity"/>
    <property type="evidence" value="ECO:0007669"/>
    <property type="project" value="UniProtKB-KW"/>
</dbReference>
<feature type="domain" description="LysM" evidence="8">
    <location>
        <begin position="81"/>
        <end position="124"/>
    </location>
</feature>
<keyword evidence="3" id="KW-0808">Transferase</keyword>
<evidence type="ECO:0000256" key="5">
    <source>
        <dbReference type="ARBA" id="ARBA00022984"/>
    </source>
</evidence>
<evidence type="ECO:0000313" key="9">
    <source>
        <dbReference type="EMBL" id="GAT31916.1"/>
    </source>
</evidence>
<evidence type="ECO:0000313" key="10">
    <source>
        <dbReference type="Proteomes" id="UP000076023"/>
    </source>
</evidence>
<keyword evidence="7" id="KW-0732">Signal</keyword>
<dbReference type="CDD" id="cd00118">
    <property type="entry name" value="LysM"/>
    <property type="match status" value="1"/>
</dbReference>
<proteinExistence type="inferred from homology"/>
<evidence type="ECO:0000256" key="7">
    <source>
        <dbReference type="SAM" id="SignalP"/>
    </source>
</evidence>
<dbReference type="InterPro" id="IPR038063">
    <property type="entry name" value="Transpep_catalytic_dom"/>
</dbReference>
<accession>A0A146G575</accession>
<evidence type="ECO:0000256" key="1">
    <source>
        <dbReference type="ARBA" id="ARBA00004752"/>
    </source>
</evidence>
<evidence type="ECO:0000256" key="6">
    <source>
        <dbReference type="ARBA" id="ARBA00023316"/>
    </source>
</evidence>
<dbReference type="Gene3D" id="3.10.350.10">
    <property type="entry name" value="LysM domain"/>
    <property type="match status" value="1"/>
</dbReference>
<dbReference type="GO" id="GO:0004180">
    <property type="term" value="F:carboxypeptidase activity"/>
    <property type="evidence" value="ECO:0007669"/>
    <property type="project" value="UniProtKB-ARBA"/>
</dbReference>
<dbReference type="EMBL" id="BDCO01000002">
    <property type="protein sequence ID" value="GAT31916.1"/>
    <property type="molecule type" value="Genomic_DNA"/>
</dbReference>
<dbReference type="AlphaFoldDB" id="A0A146G575"/>
<dbReference type="Gene3D" id="2.40.440.10">
    <property type="entry name" value="L,D-transpeptidase catalytic domain-like"/>
    <property type="match status" value="1"/>
</dbReference>
<dbReference type="Proteomes" id="UP000076023">
    <property type="component" value="Unassembled WGS sequence"/>
</dbReference>
<feature type="chain" id="PRO_5007524427" evidence="7">
    <location>
        <begin position="21"/>
        <end position="534"/>
    </location>
</feature>
<protein>
    <submittedName>
        <fullName evidence="9">LysM domain-containing protein</fullName>
    </submittedName>
</protein>
<keyword evidence="6" id="KW-0961">Cell wall biogenesis/degradation</keyword>
<name>A0A146G575_TERSA</name>
<organism evidence="9 10">
    <name type="scientific">Terrimicrobium sacchariphilum</name>
    <dbReference type="NCBI Taxonomy" id="690879"/>
    <lineage>
        <taxon>Bacteria</taxon>
        <taxon>Pseudomonadati</taxon>
        <taxon>Verrucomicrobiota</taxon>
        <taxon>Terrimicrobiia</taxon>
        <taxon>Terrimicrobiales</taxon>
        <taxon>Terrimicrobiaceae</taxon>
        <taxon>Terrimicrobium</taxon>
    </lineage>
</organism>